<dbReference type="EMBL" id="CAKOGP040001269">
    <property type="protein sequence ID" value="CAJ1944884.1"/>
    <property type="molecule type" value="Genomic_DNA"/>
</dbReference>
<protein>
    <submittedName>
        <fullName evidence="1">Uncharacterized protein</fullName>
    </submittedName>
</protein>
<evidence type="ECO:0000313" key="2">
    <source>
        <dbReference type="Proteomes" id="UP001295423"/>
    </source>
</evidence>
<comment type="caution">
    <text evidence="1">The sequence shown here is derived from an EMBL/GenBank/DDBJ whole genome shotgun (WGS) entry which is preliminary data.</text>
</comment>
<name>A0AAD2CX71_9STRA</name>
<reference evidence="1" key="1">
    <citation type="submission" date="2023-08" db="EMBL/GenBank/DDBJ databases">
        <authorList>
            <person name="Audoor S."/>
            <person name="Bilcke G."/>
        </authorList>
    </citation>
    <scope>NUCLEOTIDE SEQUENCE</scope>
</reference>
<gene>
    <name evidence="1" type="ORF">CYCCA115_LOCUS9094</name>
</gene>
<evidence type="ECO:0000313" key="1">
    <source>
        <dbReference type="EMBL" id="CAJ1944884.1"/>
    </source>
</evidence>
<organism evidence="1 2">
    <name type="scientific">Cylindrotheca closterium</name>
    <dbReference type="NCBI Taxonomy" id="2856"/>
    <lineage>
        <taxon>Eukaryota</taxon>
        <taxon>Sar</taxon>
        <taxon>Stramenopiles</taxon>
        <taxon>Ochrophyta</taxon>
        <taxon>Bacillariophyta</taxon>
        <taxon>Bacillariophyceae</taxon>
        <taxon>Bacillariophycidae</taxon>
        <taxon>Bacillariales</taxon>
        <taxon>Bacillariaceae</taxon>
        <taxon>Cylindrotheca</taxon>
    </lineage>
</organism>
<proteinExistence type="predicted"/>
<keyword evidence="2" id="KW-1185">Reference proteome</keyword>
<accession>A0AAD2CX71</accession>
<dbReference type="AlphaFoldDB" id="A0AAD2CX71"/>
<dbReference type="Proteomes" id="UP001295423">
    <property type="component" value="Unassembled WGS sequence"/>
</dbReference>
<sequence>MTQNKILYSAELTNHMNRAAYFETNKVQIKVKSQLQFQLQFLGLSPVTGIITSEGSSVVGSVNTPLQLVGITGGQMMQVPAGMQLMQIPTQGGGTATVPYSMNANGEITFSGMQLSQQWFSGAQMYDGFDATQAPTPQVTKTGYFNMSNVFHDAIKEKDENGNDVYLISCPACTANVKLQADWHNASENEDLPDLVTEADQGM</sequence>